<dbReference type="Proteomes" id="UP000033699">
    <property type="component" value="Unassembled WGS sequence"/>
</dbReference>
<organism evidence="1 2">
    <name type="scientific">Streptomyces rubellomurinus (strain ATCC 31215)</name>
    <dbReference type="NCBI Taxonomy" id="359131"/>
    <lineage>
        <taxon>Bacteria</taxon>
        <taxon>Bacillati</taxon>
        <taxon>Actinomycetota</taxon>
        <taxon>Actinomycetes</taxon>
        <taxon>Kitasatosporales</taxon>
        <taxon>Streptomycetaceae</taxon>
        <taxon>Streptomyces</taxon>
    </lineage>
</organism>
<sequence>MADATIDLPLSFEVPEAFSDIDFKVSAEANTNKLIERLNMVDPKPSDEEVAHAVLAQQTMYELLSAAGAVYAGTLLYGPTKENPKEKLSSAILTVTARPAELSNERTVQRLARTMGRSTRRPRSVSSCWRAVRRCC</sequence>
<name>A0A0F2TNF5_STRR3</name>
<proteinExistence type="predicted"/>
<dbReference type="PATRIC" id="fig|359131.3.peg.214"/>
<protein>
    <submittedName>
        <fullName evidence="1">Uncharacterized protein</fullName>
    </submittedName>
</protein>
<dbReference type="EMBL" id="JZKH01000001">
    <property type="protein sequence ID" value="KJS63835.1"/>
    <property type="molecule type" value="Genomic_DNA"/>
</dbReference>
<dbReference type="AlphaFoldDB" id="A0A0F2TNF5"/>
<gene>
    <name evidence="1" type="ORF">VM95_00960</name>
</gene>
<evidence type="ECO:0000313" key="1">
    <source>
        <dbReference type="EMBL" id="KJS63835.1"/>
    </source>
</evidence>
<dbReference type="RefSeq" id="WP_045691968.1">
    <property type="nucleotide sequence ID" value="NZ_JZKH01000001.1"/>
</dbReference>
<dbReference type="OrthoDB" id="4113789at2"/>
<keyword evidence="2" id="KW-1185">Reference proteome</keyword>
<evidence type="ECO:0000313" key="2">
    <source>
        <dbReference type="Proteomes" id="UP000033699"/>
    </source>
</evidence>
<comment type="caution">
    <text evidence="1">The sequence shown here is derived from an EMBL/GenBank/DDBJ whole genome shotgun (WGS) entry which is preliminary data.</text>
</comment>
<accession>A0A0F2TNF5</accession>
<reference evidence="1 2" key="1">
    <citation type="submission" date="2015-02" db="EMBL/GenBank/DDBJ databases">
        <authorList>
            <person name="Ju K.-S."/>
            <person name="Doroghazi J.R."/>
            <person name="Metcalf W."/>
        </authorList>
    </citation>
    <scope>NUCLEOTIDE SEQUENCE [LARGE SCALE GENOMIC DNA]</scope>
    <source>
        <strain evidence="1 2">ATCC 31215</strain>
    </source>
</reference>